<organism evidence="2 4">
    <name type="scientific">Medicago truncatula</name>
    <name type="common">Barrel medic</name>
    <name type="synonym">Medicago tribuloides</name>
    <dbReference type="NCBI Taxonomy" id="3880"/>
    <lineage>
        <taxon>Eukaryota</taxon>
        <taxon>Viridiplantae</taxon>
        <taxon>Streptophyta</taxon>
        <taxon>Embryophyta</taxon>
        <taxon>Tracheophyta</taxon>
        <taxon>Spermatophyta</taxon>
        <taxon>Magnoliopsida</taxon>
        <taxon>eudicotyledons</taxon>
        <taxon>Gunneridae</taxon>
        <taxon>Pentapetalae</taxon>
        <taxon>rosids</taxon>
        <taxon>fabids</taxon>
        <taxon>Fabales</taxon>
        <taxon>Fabaceae</taxon>
        <taxon>Papilionoideae</taxon>
        <taxon>50 kb inversion clade</taxon>
        <taxon>NPAAA clade</taxon>
        <taxon>Hologalegina</taxon>
        <taxon>IRL clade</taxon>
        <taxon>Trifolieae</taxon>
        <taxon>Medicago</taxon>
    </lineage>
</organism>
<protein>
    <recommendedName>
        <fullName evidence="5">Transmembrane protein</fullName>
    </recommendedName>
</protein>
<feature type="signal peptide" evidence="1">
    <location>
        <begin position="1"/>
        <end position="22"/>
    </location>
</feature>
<dbReference type="EMBL" id="CM001217">
    <property type="protein sequence ID" value="AES58861.1"/>
    <property type="molecule type" value="Genomic_DNA"/>
</dbReference>
<gene>
    <name evidence="2" type="ordered locus">MTR_1g009140</name>
</gene>
<accession>G7I560</accession>
<feature type="chain" id="PRO_5014571948" description="Transmembrane protein" evidence="1">
    <location>
        <begin position="23"/>
        <end position="79"/>
    </location>
</feature>
<dbReference type="AlphaFoldDB" id="G7I560"/>
<evidence type="ECO:0008006" key="5">
    <source>
        <dbReference type="Google" id="ProtNLM"/>
    </source>
</evidence>
<proteinExistence type="predicted"/>
<keyword evidence="4" id="KW-1185">Reference proteome</keyword>
<reference evidence="3" key="3">
    <citation type="submission" date="2015-04" db="UniProtKB">
        <authorList>
            <consortium name="EnsemblPlants"/>
        </authorList>
    </citation>
    <scope>IDENTIFICATION</scope>
    <source>
        <strain evidence="3">cv. Jemalong A17</strain>
    </source>
</reference>
<evidence type="ECO:0000313" key="2">
    <source>
        <dbReference type="EMBL" id="AES58861.1"/>
    </source>
</evidence>
<evidence type="ECO:0000313" key="4">
    <source>
        <dbReference type="Proteomes" id="UP000002051"/>
    </source>
</evidence>
<dbReference type="Proteomes" id="UP000002051">
    <property type="component" value="Unassembled WGS sequence"/>
</dbReference>
<sequence length="79" mass="8762">MLPSSGSSYLLVSMLLLSPLRADTRSLYRRCCFLRNKSAVSVIPFVSVMRGALGDRTHLGQSNHISERDATLLPKTLKQ</sequence>
<evidence type="ECO:0000313" key="3">
    <source>
        <dbReference type="EnsemblPlants" id="AES58861"/>
    </source>
</evidence>
<reference evidence="2 4" key="2">
    <citation type="journal article" date="2014" name="BMC Genomics">
        <title>An improved genome release (version Mt4.0) for the model legume Medicago truncatula.</title>
        <authorList>
            <person name="Tang H."/>
            <person name="Krishnakumar V."/>
            <person name="Bidwell S."/>
            <person name="Rosen B."/>
            <person name="Chan A."/>
            <person name="Zhou S."/>
            <person name="Gentzbittel L."/>
            <person name="Childs K.L."/>
            <person name="Yandell M."/>
            <person name="Gundlach H."/>
            <person name="Mayer K.F."/>
            <person name="Schwartz D.C."/>
            <person name="Town C.D."/>
        </authorList>
    </citation>
    <scope>GENOME REANNOTATION</scope>
    <source>
        <strain evidence="3 4">cv. Jemalong A17</strain>
    </source>
</reference>
<dbReference type="EnsemblPlants" id="AES58861">
    <property type="protein sequence ID" value="AES58861"/>
    <property type="gene ID" value="MTR_1g009140"/>
</dbReference>
<name>G7I560_MEDTR</name>
<reference evidence="2 4" key="1">
    <citation type="journal article" date="2011" name="Nature">
        <title>The Medicago genome provides insight into the evolution of rhizobial symbioses.</title>
        <authorList>
            <person name="Young N.D."/>
            <person name="Debelle F."/>
            <person name="Oldroyd G.E."/>
            <person name="Geurts R."/>
            <person name="Cannon S.B."/>
            <person name="Udvardi M.K."/>
            <person name="Benedito V.A."/>
            <person name="Mayer K.F."/>
            <person name="Gouzy J."/>
            <person name="Schoof H."/>
            <person name="Van de Peer Y."/>
            <person name="Proost S."/>
            <person name="Cook D.R."/>
            <person name="Meyers B.C."/>
            <person name="Spannagl M."/>
            <person name="Cheung F."/>
            <person name="De Mita S."/>
            <person name="Krishnakumar V."/>
            <person name="Gundlach H."/>
            <person name="Zhou S."/>
            <person name="Mudge J."/>
            <person name="Bharti A.K."/>
            <person name="Murray J.D."/>
            <person name="Naoumkina M.A."/>
            <person name="Rosen B."/>
            <person name="Silverstein K.A."/>
            <person name="Tang H."/>
            <person name="Rombauts S."/>
            <person name="Zhao P.X."/>
            <person name="Zhou P."/>
            <person name="Barbe V."/>
            <person name="Bardou P."/>
            <person name="Bechner M."/>
            <person name="Bellec A."/>
            <person name="Berger A."/>
            <person name="Berges H."/>
            <person name="Bidwell S."/>
            <person name="Bisseling T."/>
            <person name="Choisne N."/>
            <person name="Couloux A."/>
            <person name="Denny R."/>
            <person name="Deshpande S."/>
            <person name="Dai X."/>
            <person name="Doyle J.J."/>
            <person name="Dudez A.M."/>
            <person name="Farmer A.D."/>
            <person name="Fouteau S."/>
            <person name="Franken C."/>
            <person name="Gibelin C."/>
            <person name="Gish J."/>
            <person name="Goldstein S."/>
            <person name="Gonzalez A.J."/>
            <person name="Green P.J."/>
            <person name="Hallab A."/>
            <person name="Hartog M."/>
            <person name="Hua A."/>
            <person name="Humphray S.J."/>
            <person name="Jeong D.H."/>
            <person name="Jing Y."/>
            <person name="Jocker A."/>
            <person name="Kenton S.M."/>
            <person name="Kim D.J."/>
            <person name="Klee K."/>
            <person name="Lai H."/>
            <person name="Lang C."/>
            <person name="Lin S."/>
            <person name="Macmil S.L."/>
            <person name="Magdelenat G."/>
            <person name="Matthews L."/>
            <person name="McCorrison J."/>
            <person name="Monaghan E.L."/>
            <person name="Mun J.H."/>
            <person name="Najar F.Z."/>
            <person name="Nicholson C."/>
            <person name="Noirot C."/>
            <person name="O'Bleness M."/>
            <person name="Paule C.R."/>
            <person name="Poulain J."/>
            <person name="Prion F."/>
            <person name="Qin B."/>
            <person name="Qu C."/>
            <person name="Retzel E.F."/>
            <person name="Riddle C."/>
            <person name="Sallet E."/>
            <person name="Samain S."/>
            <person name="Samson N."/>
            <person name="Sanders I."/>
            <person name="Saurat O."/>
            <person name="Scarpelli C."/>
            <person name="Schiex T."/>
            <person name="Segurens B."/>
            <person name="Severin A.J."/>
            <person name="Sherrier D.J."/>
            <person name="Shi R."/>
            <person name="Sims S."/>
            <person name="Singer S.R."/>
            <person name="Sinharoy S."/>
            <person name="Sterck L."/>
            <person name="Viollet A."/>
            <person name="Wang B.B."/>
            <person name="Wang K."/>
            <person name="Wang M."/>
            <person name="Wang X."/>
            <person name="Warfsmann J."/>
            <person name="Weissenbach J."/>
            <person name="White D.D."/>
            <person name="White J.D."/>
            <person name="Wiley G.B."/>
            <person name="Wincker P."/>
            <person name="Xing Y."/>
            <person name="Yang L."/>
            <person name="Yao Z."/>
            <person name="Ying F."/>
            <person name="Zhai J."/>
            <person name="Zhou L."/>
            <person name="Zuber A."/>
            <person name="Denarie J."/>
            <person name="Dixon R.A."/>
            <person name="May G.D."/>
            <person name="Schwartz D.C."/>
            <person name="Rogers J."/>
            <person name="Quetier F."/>
            <person name="Town C.D."/>
            <person name="Roe B.A."/>
        </authorList>
    </citation>
    <scope>NUCLEOTIDE SEQUENCE [LARGE SCALE GENOMIC DNA]</scope>
    <source>
        <strain evidence="2">A17</strain>
        <strain evidence="3 4">cv. Jemalong A17</strain>
    </source>
</reference>
<dbReference type="PaxDb" id="3880-AES58861"/>
<keyword evidence="1" id="KW-0732">Signal</keyword>
<dbReference type="HOGENOM" id="CLU_2609584_0_0_1"/>
<evidence type="ECO:0000256" key="1">
    <source>
        <dbReference type="SAM" id="SignalP"/>
    </source>
</evidence>